<evidence type="ECO:0000256" key="3">
    <source>
        <dbReference type="ARBA" id="ARBA00023002"/>
    </source>
</evidence>
<name>A0A084BAF2_STACB</name>
<evidence type="ECO:0000313" key="6">
    <source>
        <dbReference type="Proteomes" id="UP000028045"/>
    </source>
</evidence>
<evidence type="ECO:0000256" key="2">
    <source>
        <dbReference type="ARBA" id="ARBA00022857"/>
    </source>
</evidence>
<dbReference type="PANTHER" id="PTHR42901">
    <property type="entry name" value="ALCOHOL DEHYDROGENASE"/>
    <property type="match status" value="1"/>
</dbReference>
<feature type="domain" description="Ketoreductase" evidence="4">
    <location>
        <begin position="28"/>
        <end position="200"/>
    </location>
</feature>
<dbReference type="GO" id="GO:0016491">
    <property type="term" value="F:oxidoreductase activity"/>
    <property type="evidence" value="ECO:0007669"/>
    <property type="project" value="UniProtKB-KW"/>
</dbReference>
<dbReference type="EMBL" id="KL647512">
    <property type="protein sequence ID" value="KEY74531.1"/>
    <property type="molecule type" value="Genomic_DNA"/>
</dbReference>
<dbReference type="Pfam" id="PF00106">
    <property type="entry name" value="adh_short"/>
    <property type="match status" value="1"/>
</dbReference>
<reference evidence="5 6" key="1">
    <citation type="journal article" date="2014" name="BMC Genomics">
        <title>Comparative genome sequencing reveals chemotype-specific gene clusters in the toxigenic black mold Stachybotrys.</title>
        <authorList>
            <person name="Semeiks J."/>
            <person name="Borek D."/>
            <person name="Otwinowski Z."/>
            <person name="Grishin N.V."/>
        </authorList>
    </citation>
    <scope>NUCLEOTIDE SEQUENCE [LARGE SCALE GENOMIC DNA]</scope>
    <source>
        <strain evidence="6">CBS 109288 / IBT 7711</strain>
    </source>
</reference>
<sequence>MATFTKTYHNTTYAAISPTRPELSYAGKNVLVTGGGSGIGQAISIGFAEAGAKSVTILGRRVERLQQGLAEIKEAAGDTPTELLYEAVDIAEPSQLAKAFESVAAKVGKIDVLVSNASAAGTVGKLTDLKPGDLADALRTDVVGALNVFQAFIPVAGPSPIVLNTSSALAYIDPYPNIAIYVAAKAAALRIWQAVAVEHPELRLVHIQPGYIPTAINNYAKDATDSFELPRHFYPWVGSDEAKFLRNKFVWANWDVEELMERADEIAGSQLLTIGLEGAPM</sequence>
<dbReference type="InterPro" id="IPR020904">
    <property type="entry name" value="Sc_DH/Rdtase_CS"/>
</dbReference>
<dbReference type="SUPFAM" id="SSF51735">
    <property type="entry name" value="NAD(P)-binding Rossmann-fold domains"/>
    <property type="match status" value="1"/>
</dbReference>
<protein>
    <recommendedName>
        <fullName evidence="4">Ketoreductase domain-containing protein</fullName>
    </recommendedName>
</protein>
<comment type="similarity">
    <text evidence="1">Belongs to the short-chain dehydrogenases/reductases (SDR) family.</text>
</comment>
<dbReference type="PANTHER" id="PTHR42901:SF1">
    <property type="entry name" value="ALCOHOL DEHYDROGENASE"/>
    <property type="match status" value="1"/>
</dbReference>
<evidence type="ECO:0000313" key="5">
    <source>
        <dbReference type="EMBL" id="KEY74531.1"/>
    </source>
</evidence>
<dbReference type="HOGENOM" id="CLU_010194_8_2_1"/>
<dbReference type="InterPro" id="IPR057326">
    <property type="entry name" value="KR_dom"/>
</dbReference>
<keyword evidence="2" id="KW-0521">NADP</keyword>
<accession>A0A084BAF2</accession>
<organism evidence="5 6">
    <name type="scientific">Stachybotrys chartarum (strain CBS 109288 / IBT 7711)</name>
    <name type="common">Toxic black mold</name>
    <name type="synonym">Stilbospora chartarum</name>
    <dbReference type="NCBI Taxonomy" id="1280523"/>
    <lineage>
        <taxon>Eukaryota</taxon>
        <taxon>Fungi</taxon>
        <taxon>Dikarya</taxon>
        <taxon>Ascomycota</taxon>
        <taxon>Pezizomycotina</taxon>
        <taxon>Sordariomycetes</taxon>
        <taxon>Hypocreomycetidae</taxon>
        <taxon>Hypocreales</taxon>
        <taxon>Stachybotryaceae</taxon>
        <taxon>Stachybotrys</taxon>
    </lineage>
</organism>
<dbReference type="InterPro" id="IPR002347">
    <property type="entry name" value="SDR_fam"/>
</dbReference>
<gene>
    <name evidence="5" type="ORF">S7711_08515</name>
</gene>
<keyword evidence="3" id="KW-0560">Oxidoreductase</keyword>
<dbReference type="AlphaFoldDB" id="A0A084BAF2"/>
<dbReference type="Gene3D" id="3.40.50.720">
    <property type="entry name" value="NAD(P)-binding Rossmann-like Domain"/>
    <property type="match status" value="1"/>
</dbReference>
<dbReference type="PRINTS" id="PR00081">
    <property type="entry name" value="GDHRDH"/>
</dbReference>
<dbReference type="Proteomes" id="UP000028045">
    <property type="component" value="Unassembled WGS sequence"/>
</dbReference>
<evidence type="ECO:0000256" key="1">
    <source>
        <dbReference type="ARBA" id="ARBA00006484"/>
    </source>
</evidence>
<proteinExistence type="inferred from homology"/>
<dbReference type="OrthoDB" id="1933717at2759"/>
<keyword evidence="6" id="KW-1185">Reference proteome</keyword>
<evidence type="ECO:0000259" key="4">
    <source>
        <dbReference type="SMART" id="SM00822"/>
    </source>
</evidence>
<dbReference type="PROSITE" id="PS00061">
    <property type="entry name" value="ADH_SHORT"/>
    <property type="match status" value="1"/>
</dbReference>
<dbReference type="SMART" id="SM00822">
    <property type="entry name" value="PKS_KR"/>
    <property type="match status" value="1"/>
</dbReference>
<dbReference type="InterPro" id="IPR036291">
    <property type="entry name" value="NAD(P)-bd_dom_sf"/>
</dbReference>